<name>A0A9D3M6G0_ANGAN</name>
<evidence type="ECO:0000313" key="2">
    <source>
        <dbReference type="Proteomes" id="UP001044222"/>
    </source>
</evidence>
<keyword evidence="2" id="KW-1185">Reference proteome</keyword>
<sequence length="216" mass="24442">MSLKMADHDQYLGQSRTWETRMCKIGIWKEPLVFPALHSSGVPPYLEFAPHGLRGSCLWNVHSGQVRFSSVCRKTKKKYLGLWVTCTLMGHMRTHGSWTTAKHRFSKIQYLFRTAICSQEQFSSHSEHYSSRARSWVTCMFVGHVHAHGSHACSWATCTLMGHMHVCGSRACSWVTCMFVGHVHAHGSQCLSTCMLVPVMTSPSQQPIKARELHHG</sequence>
<protein>
    <submittedName>
        <fullName evidence="1">Uncharacterized protein</fullName>
    </submittedName>
</protein>
<accession>A0A9D3M6G0</accession>
<evidence type="ECO:0000313" key="1">
    <source>
        <dbReference type="EMBL" id="KAG5841638.1"/>
    </source>
</evidence>
<gene>
    <name evidence="1" type="ORF">ANANG_G00168750</name>
</gene>
<dbReference type="AlphaFoldDB" id="A0A9D3M6G0"/>
<reference evidence="1" key="1">
    <citation type="submission" date="2021-01" db="EMBL/GenBank/DDBJ databases">
        <title>A chromosome-scale assembly of European eel, Anguilla anguilla.</title>
        <authorList>
            <person name="Henkel C."/>
            <person name="Jong-Raadsen S.A."/>
            <person name="Dufour S."/>
            <person name="Weltzien F.-A."/>
            <person name="Palstra A.P."/>
            <person name="Pelster B."/>
            <person name="Spaink H.P."/>
            <person name="Van Den Thillart G.E."/>
            <person name="Jansen H."/>
            <person name="Zahm M."/>
            <person name="Klopp C."/>
            <person name="Cedric C."/>
            <person name="Louis A."/>
            <person name="Berthelot C."/>
            <person name="Parey E."/>
            <person name="Roest Crollius H."/>
            <person name="Montfort J."/>
            <person name="Robinson-Rechavi M."/>
            <person name="Bucao C."/>
            <person name="Bouchez O."/>
            <person name="Gislard M."/>
            <person name="Lluch J."/>
            <person name="Milhes M."/>
            <person name="Lampietro C."/>
            <person name="Lopez Roques C."/>
            <person name="Donnadieu C."/>
            <person name="Braasch I."/>
            <person name="Desvignes T."/>
            <person name="Postlethwait J."/>
            <person name="Bobe J."/>
            <person name="Guiguen Y."/>
            <person name="Dirks R."/>
        </authorList>
    </citation>
    <scope>NUCLEOTIDE SEQUENCE</scope>
    <source>
        <strain evidence="1">Tag_6206</strain>
        <tissue evidence="1">Liver</tissue>
    </source>
</reference>
<comment type="caution">
    <text evidence="1">The sequence shown here is derived from an EMBL/GenBank/DDBJ whole genome shotgun (WGS) entry which is preliminary data.</text>
</comment>
<dbReference type="Proteomes" id="UP001044222">
    <property type="component" value="Chromosome 9"/>
</dbReference>
<organism evidence="1 2">
    <name type="scientific">Anguilla anguilla</name>
    <name type="common">European freshwater eel</name>
    <name type="synonym">Muraena anguilla</name>
    <dbReference type="NCBI Taxonomy" id="7936"/>
    <lineage>
        <taxon>Eukaryota</taxon>
        <taxon>Metazoa</taxon>
        <taxon>Chordata</taxon>
        <taxon>Craniata</taxon>
        <taxon>Vertebrata</taxon>
        <taxon>Euteleostomi</taxon>
        <taxon>Actinopterygii</taxon>
        <taxon>Neopterygii</taxon>
        <taxon>Teleostei</taxon>
        <taxon>Anguilliformes</taxon>
        <taxon>Anguillidae</taxon>
        <taxon>Anguilla</taxon>
    </lineage>
</organism>
<proteinExistence type="predicted"/>
<dbReference type="EMBL" id="JAFIRN010000009">
    <property type="protein sequence ID" value="KAG5841638.1"/>
    <property type="molecule type" value="Genomic_DNA"/>
</dbReference>